<dbReference type="Gene3D" id="3.30.9.10">
    <property type="entry name" value="D-Amino Acid Oxidase, subunit A, domain 2"/>
    <property type="match status" value="1"/>
</dbReference>
<protein>
    <submittedName>
        <fullName evidence="7">FAD-dependent oxidoreductase</fullName>
    </submittedName>
</protein>
<comment type="similarity">
    <text evidence="5">Belongs to the L2HGDH family.</text>
</comment>
<dbReference type="SUPFAM" id="SSF51905">
    <property type="entry name" value="FAD/NAD(P)-binding domain"/>
    <property type="match status" value="1"/>
</dbReference>
<dbReference type="RefSeq" id="WP_109922714.1">
    <property type="nucleotide sequence ID" value="NZ_QGLF01000005.1"/>
</dbReference>
<dbReference type="Pfam" id="PF01266">
    <property type="entry name" value="DAO"/>
    <property type="match status" value="1"/>
</dbReference>
<keyword evidence="8" id="KW-1185">Reference proteome</keyword>
<dbReference type="PANTHER" id="PTHR43104">
    <property type="entry name" value="L-2-HYDROXYGLUTARATE DEHYDROGENASE, MITOCHONDRIAL"/>
    <property type="match status" value="1"/>
</dbReference>
<feature type="domain" description="FAD dependent oxidoreductase" evidence="6">
    <location>
        <begin position="5"/>
        <end position="361"/>
    </location>
</feature>
<comment type="cofactor">
    <cofactor evidence="1">
        <name>FAD</name>
        <dbReference type="ChEBI" id="CHEBI:57692"/>
    </cofactor>
</comment>
<evidence type="ECO:0000256" key="1">
    <source>
        <dbReference type="ARBA" id="ARBA00001974"/>
    </source>
</evidence>
<comment type="caution">
    <text evidence="7">The sequence shown here is derived from an EMBL/GenBank/DDBJ whole genome shotgun (WGS) entry which is preliminary data.</text>
</comment>
<organism evidence="7 8">
    <name type="scientific">Zavarzinia compransoris</name>
    <dbReference type="NCBI Taxonomy" id="1264899"/>
    <lineage>
        <taxon>Bacteria</taxon>
        <taxon>Pseudomonadati</taxon>
        <taxon>Pseudomonadota</taxon>
        <taxon>Alphaproteobacteria</taxon>
        <taxon>Rhodospirillales</taxon>
        <taxon>Zavarziniaceae</taxon>
        <taxon>Zavarzinia</taxon>
    </lineage>
</organism>
<evidence type="ECO:0000259" key="6">
    <source>
        <dbReference type="Pfam" id="PF01266"/>
    </source>
</evidence>
<dbReference type="OrthoDB" id="9801699at2"/>
<reference evidence="8" key="1">
    <citation type="submission" date="2018-05" db="EMBL/GenBank/DDBJ databases">
        <title>Zavarzinia sp. HR-AS.</title>
        <authorList>
            <person name="Lee Y."/>
            <person name="Jeon C.O."/>
        </authorList>
    </citation>
    <scope>NUCLEOTIDE SEQUENCE [LARGE SCALE GENOMIC DNA]</scope>
    <source>
        <strain evidence="8">DSM 1231</strain>
    </source>
</reference>
<dbReference type="InterPro" id="IPR006076">
    <property type="entry name" value="FAD-dep_OxRdtase"/>
</dbReference>
<dbReference type="GO" id="GO:0047545">
    <property type="term" value="F:(S)-2-hydroxyglutarate dehydrogenase activity"/>
    <property type="evidence" value="ECO:0007669"/>
    <property type="project" value="TreeGrafter"/>
</dbReference>
<dbReference type="EMBL" id="QGLF01000005">
    <property type="protein sequence ID" value="PWR19028.1"/>
    <property type="molecule type" value="Genomic_DNA"/>
</dbReference>
<dbReference type="InterPro" id="IPR036188">
    <property type="entry name" value="FAD/NAD-bd_sf"/>
</dbReference>
<proteinExistence type="inferred from homology"/>
<evidence type="ECO:0000313" key="8">
    <source>
        <dbReference type="Proteomes" id="UP000246077"/>
    </source>
</evidence>
<evidence type="ECO:0000256" key="4">
    <source>
        <dbReference type="ARBA" id="ARBA00023002"/>
    </source>
</evidence>
<sequence length="365" mass="37480">MALALIAGAGVVGLAAGRALALAGHEVVIAEAAAAVGTGISARNSEVIHAGLYYPTGSLRHRHCVGGRRLLYAYARDHGIAHARPGKLVVATTAAETGRIEAIHALGLANGVETLRLLSAAEARALEPALACTAALHSPETGIIDAHGLMLALLGEIEDHGGAIALDTPVLRLEYRERRWQVGFGGADAGTIEADLVVNAAGLGAQALARNIAGLDPALVPPLVLAKGNYFSYQGRPAFRHLIYPAPVDGGLGVHVTLDLAGRMRFGPDVEWPAAEDYTVDPARMAGFEAGIRRYWPGLPAGRLAPDYAGIRPKLTGPGAAPADFLVQGPADHGLPGLVNLFGIESPGLTACLSLGAAVAEALKG</sequence>
<accession>A0A317DWD8</accession>
<dbReference type="Gene3D" id="3.50.50.60">
    <property type="entry name" value="FAD/NAD(P)-binding domain"/>
    <property type="match status" value="1"/>
</dbReference>
<evidence type="ECO:0000256" key="2">
    <source>
        <dbReference type="ARBA" id="ARBA00022630"/>
    </source>
</evidence>
<keyword evidence="3" id="KW-0274">FAD</keyword>
<name>A0A317DWD8_9PROT</name>
<dbReference type="AlphaFoldDB" id="A0A317DWD8"/>
<evidence type="ECO:0000313" key="7">
    <source>
        <dbReference type="EMBL" id="PWR19028.1"/>
    </source>
</evidence>
<evidence type="ECO:0000256" key="3">
    <source>
        <dbReference type="ARBA" id="ARBA00022827"/>
    </source>
</evidence>
<keyword evidence="2" id="KW-0285">Flavoprotein</keyword>
<dbReference type="Proteomes" id="UP000246077">
    <property type="component" value="Unassembled WGS sequence"/>
</dbReference>
<keyword evidence="4" id="KW-0560">Oxidoreductase</keyword>
<gene>
    <name evidence="7" type="ORF">DKG75_18875</name>
</gene>
<evidence type="ECO:0000256" key="5">
    <source>
        <dbReference type="ARBA" id="ARBA00037941"/>
    </source>
</evidence>
<dbReference type="PANTHER" id="PTHR43104:SF4">
    <property type="entry name" value="L-2-HYDROXYGLUTARATE DEHYDROGENASE, MITOCHONDRIAL"/>
    <property type="match status" value="1"/>
</dbReference>